<dbReference type="Proteomes" id="UP000054843">
    <property type="component" value="Unassembled WGS sequence"/>
</dbReference>
<evidence type="ECO:0000259" key="1">
    <source>
        <dbReference type="Pfam" id="PF00646"/>
    </source>
</evidence>
<reference evidence="2 3" key="1">
    <citation type="submission" date="2015-01" db="EMBL/GenBank/DDBJ databases">
        <title>Evolution of Trichinella species and genotypes.</title>
        <authorList>
            <person name="Korhonen P.K."/>
            <person name="Edoardo P."/>
            <person name="Giuseppe L.R."/>
            <person name="Gasser R.B."/>
        </authorList>
    </citation>
    <scope>NUCLEOTIDE SEQUENCE [LARGE SCALE GENOMIC DNA]</scope>
    <source>
        <strain evidence="2">ISS1980</strain>
    </source>
</reference>
<dbReference type="AlphaFoldDB" id="A0A0V1N6F5"/>
<evidence type="ECO:0000313" key="2">
    <source>
        <dbReference type="EMBL" id="KRZ79424.1"/>
    </source>
</evidence>
<proteinExistence type="predicted"/>
<name>A0A0V1N6F5_9BILA</name>
<dbReference type="EMBL" id="JYDO01000007">
    <property type="protein sequence ID" value="KRZ79424.1"/>
    <property type="molecule type" value="Genomic_DNA"/>
</dbReference>
<organism evidence="2 3">
    <name type="scientific">Trichinella papuae</name>
    <dbReference type="NCBI Taxonomy" id="268474"/>
    <lineage>
        <taxon>Eukaryota</taxon>
        <taxon>Metazoa</taxon>
        <taxon>Ecdysozoa</taxon>
        <taxon>Nematoda</taxon>
        <taxon>Enoplea</taxon>
        <taxon>Dorylaimia</taxon>
        <taxon>Trichinellida</taxon>
        <taxon>Trichinellidae</taxon>
        <taxon>Trichinella</taxon>
    </lineage>
</organism>
<sequence>MLINDLPDDILMEIFSLLDFTSYLLQSALVYRLRIKSLDEAKIVDRNVWLWYMSRVGTGIESPTGTVSKLTSIFQHIGHCNTLKIQASSKVFLKEVLQMLLIQCKFGTGKLVLVAYDDFAKEIVEFLSSRLITLHLHHNLMIYTFRGIYLKKLSRLINFGQPDENPLPEGYDHHSRNLELFHQHMSAFQVLQLFFNLPSNLESLEMWHVRAPPVPVLVRPPPPPLKSLAVHQCNGGASTVGLLLGHFCNTRLKTKYITVHWMYDGVDNILQLIFKLNAKLHLCMVFSGMEAIEYHPWLFDNLFSMGTFEHLESIYLNDQPDVDGLLNMIVENCPKLNDLIRSVTAAGILAFLNN</sequence>
<accession>A0A0V1N6F5</accession>
<comment type="caution">
    <text evidence="2">The sequence shown here is derived from an EMBL/GenBank/DDBJ whole genome shotgun (WGS) entry which is preliminary data.</text>
</comment>
<keyword evidence="3" id="KW-1185">Reference proteome</keyword>
<gene>
    <name evidence="2" type="ORF">T10_10320</name>
</gene>
<dbReference type="Pfam" id="PF00646">
    <property type="entry name" value="F-box"/>
    <property type="match status" value="1"/>
</dbReference>
<feature type="domain" description="F-box" evidence="1">
    <location>
        <begin position="3"/>
        <end position="30"/>
    </location>
</feature>
<evidence type="ECO:0000313" key="3">
    <source>
        <dbReference type="Proteomes" id="UP000054843"/>
    </source>
</evidence>
<protein>
    <recommendedName>
        <fullName evidence="1">F-box domain-containing protein</fullName>
    </recommendedName>
</protein>
<dbReference type="InterPro" id="IPR001810">
    <property type="entry name" value="F-box_dom"/>
</dbReference>